<feature type="region of interest" description="Disordered" evidence="10">
    <location>
        <begin position="829"/>
        <end position="874"/>
    </location>
</feature>
<dbReference type="FunFam" id="3.40.800.20:FF:000001">
    <property type="entry name" value="Histone deacetylase"/>
    <property type="match status" value="1"/>
</dbReference>
<dbReference type="GO" id="GO:0005634">
    <property type="term" value="C:nucleus"/>
    <property type="evidence" value="ECO:0007669"/>
    <property type="project" value="UniProtKB-SubCell"/>
</dbReference>
<sequence>MGKSRVSYFYHPEEGNFYYGPGHPMKPHRLKLAHHLVLNYDLFRKMEVFQPHWASPEEIKAFHSADYIDFLQKVSPVTEKQLQAQVDKYNMGEFSDCPVFDGLFNFCQISAGGSLDAAYRLNQGLSDICINWAGGLHHAKKSEASGFCYVNDIVLGILELLKYHARVLYIDIDVHHGDGVEEAFYVTDRVMTASFHKYGDFFPGTGHVKDVGARDGKYHAVNVTLKSGIDDESYLSIFKPVIAKIMETFQPGAVVLQCGADSLTGDRLGSFNLTVKGHGECVRYVKSFGLPMMVVGGGGYTVRNVSRAWAYETAVVLDEEVSNDIPFNEYFEYYAPSFKLHLDPNPELENCNRRNYLDDIKEKVFEHLRMMKGAPSVQMQAVPPDYMAREEDEDATDAEARTDHDSTRRAHAAEFYANDKDHHGRDDVDMAVDYGTDGTSMGKSRVSYFYHPEEGNFYYGPGHPMKPHRLKLAHHLVLNYDLFRKMEVFEPHWASPEEVKAFHTGDYIDFLRKISPANEKQYQSDVNKYNVGEFTDCPVFDGIFNFCQIYSGGSLDASYRLNQGLSDICINWAGGLHHAKKSEASGFCYVNDIVLGILELLKYHPRVLYIDIDVHHGDGVEEAFYVTDRVMTVSFHKYGDFFPGTGDIKDVGAKAGKYYAVNVPLKSGIDDESYLSIFKPVIEKVMESFRPGAVVLQCGADSLTGDRLGCFNLTVKGHGECVRFVKSFGLPTLVLGGGGYTIRNVSRAWAYETAVVLEEQVSNDIPFNEYFEYYAPSFKLHLDPNPELENCNSRAYLDDIKIKIFEHLRMLNGAPSVQMQAVPPDYTIREEDEDAADADARADHDSTKRAHDAEFYANEKDHKGKEENVDMAVD</sequence>
<organism evidence="12 13">
    <name type="scientific">Achlya hypogyna</name>
    <name type="common">Oomycete</name>
    <name type="synonym">Protoachlya hypogyna</name>
    <dbReference type="NCBI Taxonomy" id="1202772"/>
    <lineage>
        <taxon>Eukaryota</taxon>
        <taxon>Sar</taxon>
        <taxon>Stramenopiles</taxon>
        <taxon>Oomycota</taxon>
        <taxon>Saprolegniomycetes</taxon>
        <taxon>Saprolegniales</taxon>
        <taxon>Achlyaceae</taxon>
        <taxon>Achlya</taxon>
    </lineage>
</organism>
<evidence type="ECO:0000256" key="1">
    <source>
        <dbReference type="ARBA" id="ARBA00004123"/>
    </source>
</evidence>
<keyword evidence="5" id="KW-0156">Chromatin regulator</keyword>
<reference evidence="12 13" key="1">
    <citation type="journal article" date="2014" name="Genome Biol. Evol.">
        <title>The secreted proteins of Achlya hypogyna and Thraustotheca clavata identify the ancestral oomycete secretome and reveal gene acquisitions by horizontal gene transfer.</title>
        <authorList>
            <person name="Misner I."/>
            <person name="Blouin N."/>
            <person name="Leonard G."/>
            <person name="Richards T.A."/>
            <person name="Lane C.E."/>
        </authorList>
    </citation>
    <scope>NUCLEOTIDE SEQUENCE [LARGE SCALE GENOMIC DNA]</scope>
    <source>
        <strain evidence="12 13">ATCC 48635</strain>
    </source>
</reference>
<evidence type="ECO:0000259" key="11">
    <source>
        <dbReference type="Pfam" id="PF00850"/>
    </source>
</evidence>
<dbReference type="EC" id="3.5.1.98" evidence="2"/>
<evidence type="ECO:0000256" key="3">
    <source>
        <dbReference type="ARBA" id="ARBA00022491"/>
    </source>
</evidence>
<keyword evidence="4" id="KW-0378">Hydrolase</keyword>
<keyword evidence="6" id="KW-0805">Transcription regulation</keyword>
<comment type="caution">
    <text evidence="12">The sequence shown here is derived from an EMBL/GenBank/DDBJ whole genome shotgun (WGS) entry which is preliminary data.</text>
</comment>
<dbReference type="GO" id="GO:0141221">
    <property type="term" value="F:histone deacetylase activity, hydrolytic mechanism"/>
    <property type="evidence" value="ECO:0007669"/>
    <property type="project" value="UniProtKB-EC"/>
</dbReference>
<feature type="compositionally biased region" description="Basic and acidic residues" evidence="10">
    <location>
        <begin position="838"/>
        <end position="868"/>
    </location>
</feature>
<name>A0A1V9YZV6_ACHHY</name>
<dbReference type="STRING" id="1202772.A0A1V9YZV6"/>
<evidence type="ECO:0000313" key="13">
    <source>
        <dbReference type="Proteomes" id="UP000243579"/>
    </source>
</evidence>
<dbReference type="GO" id="GO:0040029">
    <property type="term" value="P:epigenetic regulation of gene expression"/>
    <property type="evidence" value="ECO:0007669"/>
    <property type="project" value="TreeGrafter"/>
</dbReference>
<evidence type="ECO:0000256" key="4">
    <source>
        <dbReference type="ARBA" id="ARBA00022801"/>
    </source>
</evidence>
<dbReference type="PANTHER" id="PTHR10625">
    <property type="entry name" value="HISTONE DEACETYLASE HDAC1-RELATED"/>
    <property type="match status" value="1"/>
</dbReference>
<evidence type="ECO:0000256" key="6">
    <source>
        <dbReference type="ARBA" id="ARBA00023015"/>
    </source>
</evidence>
<evidence type="ECO:0000256" key="8">
    <source>
        <dbReference type="ARBA" id="ARBA00023242"/>
    </source>
</evidence>
<dbReference type="InterPro" id="IPR023801">
    <property type="entry name" value="His_deacetylse_dom"/>
</dbReference>
<evidence type="ECO:0000256" key="10">
    <source>
        <dbReference type="SAM" id="MobiDB-lite"/>
    </source>
</evidence>
<keyword evidence="3" id="KW-0678">Repressor</keyword>
<accession>A0A1V9YZV6</accession>
<evidence type="ECO:0000256" key="2">
    <source>
        <dbReference type="ARBA" id="ARBA00012111"/>
    </source>
</evidence>
<gene>
    <name evidence="12" type="ORF">ACHHYP_05051</name>
</gene>
<dbReference type="PRINTS" id="PR01270">
    <property type="entry name" value="HDASUPER"/>
</dbReference>
<dbReference type="PANTHER" id="PTHR10625:SF44">
    <property type="entry name" value="HISTONE DEACETYLASE 19"/>
    <property type="match status" value="1"/>
</dbReference>
<dbReference type="SUPFAM" id="SSF52768">
    <property type="entry name" value="Arginase/deacetylase"/>
    <property type="match status" value="2"/>
</dbReference>
<dbReference type="InterPro" id="IPR037138">
    <property type="entry name" value="His_deacetylse_dom_sf"/>
</dbReference>
<keyword evidence="13" id="KW-1185">Reference proteome</keyword>
<feature type="domain" description="Histone deacetylase" evidence="11">
    <location>
        <begin position="463"/>
        <end position="755"/>
    </location>
</feature>
<dbReference type="InterPro" id="IPR000286">
    <property type="entry name" value="HDACs"/>
</dbReference>
<dbReference type="PRINTS" id="PR01271">
    <property type="entry name" value="HISDACETLASE"/>
</dbReference>
<dbReference type="InterPro" id="IPR003084">
    <property type="entry name" value="HDAC_I/II"/>
</dbReference>
<evidence type="ECO:0000256" key="5">
    <source>
        <dbReference type="ARBA" id="ARBA00022853"/>
    </source>
</evidence>
<dbReference type="OrthoDB" id="1918432at2759"/>
<keyword evidence="8" id="KW-0539">Nucleus</keyword>
<evidence type="ECO:0000313" key="12">
    <source>
        <dbReference type="EMBL" id="OQR91060.1"/>
    </source>
</evidence>
<evidence type="ECO:0000256" key="7">
    <source>
        <dbReference type="ARBA" id="ARBA00023163"/>
    </source>
</evidence>
<evidence type="ECO:0000256" key="9">
    <source>
        <dbReference type="ARBA" id="ARBA00061569"/>
    </source>
</evidence>
<dbReference type="Gene3D" id="3.40.800.20">
    <property type="entry name" value="Histone deacetylase domain"/>
    <property type="match status" value="2"/>
</dbReference>
<dbReference type="Proteomes" id="UP000243579">
    <property type="component" value="Unassembled WGS sequence"/>
</dbReference>
<dbReference type="AlphaFoldDB" id="A0A1V9YZV6"/>
<dbReference type="EMBL" id="JNBR01000559">
    <property type="protein sequence ID" value="OQR91060.1"/>
    <property type="molecule type" value="Genomic_DNA"/>
</dbReference>
<comment type="subcellular location">
    <subcellularLocation>
        <location evidence="1">Nucleus</location>
    </subcellularLocation>
</comment>
<protein>
    <recommendedName>
        <fullName evidence="2">histone deacetylase</fullName>
        <ecNumber evidence="2">3.5.1.98</ecNumber>
    </recommendedName>
</protein>
<dbReference type="Pfam" id="PF00850">
    <property type="entry name" value="Hist_deacetyl"/>
    <property type="match status" value="2"/>
</dbReference>
<feature type="domain" description="Histone deacetylase" evidence="11">
    <location>
        <begin position="23"/>
        <end position="315"/>
    </location>
</feature>
<dbReference type="InterPro" id="IPR023696">
    <property type="entry name" value="Ureohydrolase_dom_sf"/>
</dbReference>
<keyword evidence="7" id="KW-0804">Transcription</keyword>
<comment type="similarity">
    <text evidence="9">Belongs to the histone deacetylase family. HD Type 1 subfamily.</text>
</comment>
<proteinExistence type="inferred from homology"/>
<dbReference type="FunFam" id="3.40.800.20:FF:000013">
    <property type="entry name" value="Histone deacetylase"/>
    <property type="match status" value="1"/>
</dbReference>